<sequence>MKRYINCIWFVLLGLATSCTSLLEKEPISTSNAETFYKTVDDVELTLMGTYSALQAKGTYSGNIPVLMNTGTDEALYSRPYNSWTTSYYQHTSSTEDIRMIWRDLYFGISQANSTLTGLSIVEGDVERKTEIEAEARTLRALFYLDLVRFFENVPLILTPTTDIDNLYPSQAEPMEVYKQIIEDLQFGTAHLKWGADVQAGRVSNALAHGVLSRVYLDLAGEQMAKYSDISKDECYKLVVAHSDSVINNGYHTLNSDYPLIFKNLAKNIYETREVIFQIGFQNMLADGLSEGGQHGNLNGPSTNFNNQTEPFAYAFQFTTIMHVNAYEHANIPDVNNVGLMKDTILDQRYTWNIGNFKYKLEDSNDPTSKKAVAFLATAEKNKNEYYPGKFRRVNHNLVGFDADGEPIYDVSTLEVGAIAKNETNIDFPYMRYAEIFLNKAEAEYELGNLDAAKLSLNKIRNRAGLEDYALNNDRLQSSIRDERMRELCYEGFRKKDLIRWGILADRLHELKEQMLLSDLDPASGKYFLFRASDYVKYPKHSVLPIPNREITNNPNLVQHTYWQ</sequence>
<organism evidence="8 9">
    <name type="scientific">Flammeovirga kamogawensis</name>
    <dbReference type="NCBI Taxonomy" id="373891"/>
    <lineage>
        <taxon>Bacteria</taxon>
        <taxon>Pseudomonadati</taxon>
        <taxon>Bacteroidota</taxon>
        <taxon>Cytophagia</taxon>
        <taxon>Cytophagales</taxon>
        <taxon>Flammeovirgaceae</taxon>
        <taxon>Flammeovirga</taxon>
    </lineage>
</organism>
<evidence type="ECO:0000256" key="3">
    <source>
        <dbReference type="ARBA" id="ARBA00022729"/>
    </source>
</evidence>
<protein>
    <submittedName>
        <fullName evidence="8">RagB/SusD family nutrient uptake outer membrane protein</fullName>
    </submittedName>
</protein>
<dbReference type="InterPro" id="IPR033985">
    <property type="entry name" value="SusD-like_N"/>
</dbReference>
<name>A0ABX8H3N3_9BACT</name>
<dbReference type="Gene3D" id="1.25.40.390">
    <property type="match status" value="1"/>
</dbReference>
<dbReference type="InterPro" id="IPR011990">
    <property type="entry name" value="TPR-like_helical_dom_sf"/>
</dbReference>
<keyword evidence="5" id="KW-0998">Cell outer membrane</keyword>
<gene>
    <name evidence="8" type="ORF">KM029_26415</name>
</gene>
<dbReference type="RefSeq" id="WP_144076986.1">
    <property type="nucleotide sequence ID" value="NZ_CP076130.1"/>
</dbReference>
<evidence type="ECO:0000256" key="4">
    <source>
        <dbReference type="ARBA" id="ARBA00023136"/>
    </source>
</evidence>
<dbReference type="Pfam" id="PF07980">
    <property type="entry name" value="SusD_RagB"/>
    <property type="match status" value="1"/>
</dbReference>
<proteinExistence type="inferred from homology"/>
<keyword evidence="3" id="KW-0732">Signal</keyword>
<dbReference type="Pfam" id="PF14322">
    <property type="entry name" value="SusD-like_3"/>
    <property type="match status" value="1"/>
</dbReference>
<keyword evidence="9" id="KW-1185">Reference proteome</keyword>
<evidence type="ECO:0000256" key="2">
    <source>
        <dbReference type="ARBA" id="ARBA00006275"/>
    </source>
</evidence>
<evidence type="ECO:0000259" key="6">
    <source>
        <dbReference type="Pfam" id="PF07980"/>
    </source>
</evidence>
<feature type="domain" description="RagB/SusD" evidence="6">
    <location>
        <begin position="343"/>
        <end position="563"/>
    </location>
</feature>
<dbReference type="Proteomes" id="UP000682802">
    <property type="component" value="Plasmid p1"/>
</dbReference>
<comment type="similarity">
    <text evidence="2">Belongs to the SusD family.</text>
</comment>
<feature type="domain" description="SusD-like N-terminal" evidence="7">
    <location>
        <begin position="75"/>
        <end position="217"/>
    </location>
</feature>
<geneLocation type="plasmid" evidence="8 9">
    <name>p1</name>
</geneLocation>
<dbReference type="EMBL" id="CP076130">
    <property type="protein sequence ID" value="QWG10510.1"/>
    <property type="molecule type" value="Genomic_DNA"/>
</dbReference>
<accession>A0ABX8H3N3</accession>
<comment type="subcellular location">
    <subcellularLocation>
        <location evidence="1">Cell outer membrane</location>
    </subcellularLocation>
</comment>
<evidence type="ECO:0000256" key="1">
    <source>
        <dbReference type="ARBA" id="ARBA00004442"/>
    </source>
</evidence>
<keyword evidence="4" id="KW-0472">Membrane</keyword>
<dbReference type="PROSITE" id="PS51257">
    <property type="entry name" value="PROKAR_LIPOPROTEIN"/>
    <property type="match status" value="1"/>
</dbReference>
<evidence type="ECO:0000256" key="5">
    <source>
        <dbReference type="ARBA" id="ARBA00023237"/>
    </source>
</evidence>
<evidence type="ECO:0000313" key="9">
    <source>
        <dbReference type="Proteomes" id="UP000682802"/>
    </source>
</evidence>
<keyword evidence="8" id="KW-0614">Plasmid</keyword>
<dbReference type="SUPFAM" id="SSF48452">
    <property type="entry name" value="TPR-like"/>
    <property type="match status" value="1"/>
</dbReference>
<evidence type="ECO:0000313" key="8">
    <source>
        <dbReference type="EMBL" id="QWG10510.1"/>
    </source>
</evidence>
<reference evidence="8 9" key="1">
    <citation type="submission" date="2021-05" db="EMBL/GenBank/DDBJ databases">
        <title>Comparative genomic studies on the polysaccharide-degrading batcterial strains of the Flammeovirga genus.</title>
        <authorList>
            <person name="Zewei F."/>
            <person name="Zheng Z."/>
            <person name="Yu L."/>
            <person name="Ruyue G."/>
            <person name="Yanhong M."/>
            <person name="Yuanyuan C."/>
            <person name="Jingyan G."/>
            <person name="Wenjun H."/>
        </authorList>
    </citation>
    <scope>NUCLEOTIDE SEQUENCE [LARGE SCALE GENOMIC DNA]</scope>
    <source>
        <strain evidence="8 9">YS10</strain>
        <plasmid evidence="8 9">p1</plasmid>
    </source>
</reference>
<dbReference type="InterPro" id="IPR012944">
    <property type="entry name" value="SusD_RagB_dom"/>
</dbReference>
<evidence type="ECO:0000259" key="7">
    <source>
        <dbReference type="Pfam" id="PF14322"/>
    </source>
</evidence>